<dbReference type="SMART" id="SM00100">
    <property type="entry name" value="cNMP"/>
    <property type="match status" value="1"/>
</dbReference>
<keyword evidence="3" id="KW-1185">Reference proteome</keyword>
<reference evidence="2 3" key="1">
    <citation type="journal article" date="2004" name="Proc. Natl. Acad. Sci. U.S.A.">
        <title>Genome sequence of the deep-sea gamma-proteobacterium Idiomarina loihiensis reveals amino acid fermentation as a source of carbon and energy.</title>
        <authorList>
            <person name="Hou S."/>
            <person name="Saw J.H."/>
            <person name="Lee K.S."/>
            <person name="Freitas T.A."/>
            <person name="Belisle C."/>
            <person name="Kawarabayasi Y."/>
            <person name="Donachie S.P."/>
            <person name="Pikina A."/>
            <person name="Galperin M.Y."/>
            <person name="Koonin E.V."/>
            <person name="Makarova K.S."/>
            <person name="Omelchenko M.V."/>
            <person name="Sorokin A."/>
            <person name="Wolf Y.I."/>
            <person name="Li Q.X."/>
            <person name="Keum Y.S."/>
            <person name="Campbell S."/>
            <person name="Denery J."/>
            <person name="Aizawa S."/>
            <person name="Shibata S."/>
            <person name="Malahoff A."/>
            <person name="Alam M."/>
        </authorList>
    </citation>
    <scope>NUCLEOTIDE SEQUENCE [LARGE SCALE GENOMIC DNA]</scope>
    <source>
        <strain evidence="3">ATCC BAA-735 / DSM 15497 / L2-TR</strain>
    </source>
</reference>
<organism evidence="2 3">
    <name type="scientific">Idiomarina loihiensis (strain ATCC BAA-735 / DSM 15497 / L2-TR)</name>
    <dbReference type="NCBI Taxonomy" id="283942"/>
    <lineage>
        <taxon>Bacteria</taxon>
        <taxon>Pseudomonadati</taxon>
        <taxon>Pseudomonadota</taxon>
        <taxon>Gammaproteobacteria</taxon>
        <taxon>Alteromonadales</taxon>
        <taxon>Idiomarinaceae</taxon>
        <taxon>Idiomarina</taxon>
    </lineage>
</organism>
<dbReference type="STRING" id="283942.IL2076"/>
<proteinExistence type="predicted"/>
<dbReference type="eggNOG" id="COG0664">
    <property type="taxonomic scope" value="Bacteria"/>
</dbReference>
<evidence type="ECO:0000313" key="2">
    <source>
        <dbReference type="EMBL" id="AAV82908.1"/>
    </source>
</evidence>
<dbReference type="Proteomes" id="UP000001171">
    <property type="component" value="Chromosome"/>
</dbReference>
<protein>
    <submittedName>
        <fullName evidence="2">Catabolite gene activator protein</fullName>
    </submittedName>
</protein>
<dbReference type="AlphaFoldDB" id="Q5R180"/>
<sequence length="212" mass="24538">MTIQNTIVGNITSAIPNDALKHLRARMDSYHVITESCWQKFQSLLSYREYARGDLIYSVGEHPDSFSFIHKGLARVFHLDENGQEYNKRFFSEGEFPACMSSLLTTTPSALSVECLENSAVLKIDFRGYRQLLEQSPDLMRYHILYLEKNWLLEKDERDNAFGQTTAGQRYQTFVEQLPHLVSRVPQYHIASHLGITPVQLSRLRKQLQNPK</sequence>
<dbReference type="Gene3D" id="2.60.120.10">
    <property type="entry name" value="Jelly Rolls"/>
    <property type="match status" value="1"/>
</dbReference>
<dbReference type="EMBL" id="AE017340">
    <property type="protein sequence ID" value="AAV82908.1"/>
    <property type="molecule type" value="Genomic_DNA"/>
</dbReference>
<dbReference type="OrthoDB" id="9798104at2"/>
<dbReference type="InterPro" id="IPR014710">
    <property type="entry name" value="RmlC-like_jellyroll"/>
</dbReference>
<dbReference type="HOGENOM" id="CLU_075053_9_1_6"/>
<feature type="domain" description="Cyclic nucleotide-binding" evidence="1">
    <location>
        <begin position="45"/>
        <end position="150"/>
    </location>
</feature>
<evidence type="ECO:0000313" key="3">
    <source>
        <dbReference type="Proteomes" id="UP000001171"/>
    </source>
</evidence>
<dbReference type="GeneID" id="41337265"/>
<dbReference type="RefSeq" id="WP_011235304.1">
    <property type="nucleotide sequence ID" value="NC_006512.1"/>
</dbReference>
<accession>Q5R180</accession>
<dbReference type="SUPFAM" id="SSF51206">
    <property type="entry name" value="cAMP-binding domain-like"/>
    <property type="match status" value="1"/>
</dbReference>
<dbReference type="InterPro" id="IPR018490">
    <property type="entry name" value="cNMP-bd_dom_sf"/>
</dbReference>
<gene>
    <name evidence="2" type="ordered locus">IL2076</name>
</gene>
<evidence type="ECO:0000259" key="1">
    <source>
        <dbReference type="PROSITE" id="PS50042"/>
    </source>
</evidence>
<dbReference type="PROSITE" id="PS50042">
    <property type="entry name" value="CNMP_BINDING_3"/>
    <property type="match status" value="1"/>
</dbReference>
<name>Q5R180_IDILO</name>
<dbReference type="Pfam" id="PF00027">
    <property type="entry name" value="cNMP_binding"/>
    <property type="match status" value="1"/>
</dbReference>
<dbReference type="KEGG" id="ilo:IL2076"/>
<dbReference type="CDD" id="cd00038">
    <property type="entry name" value="CAP_ED"/>
    <property type="match status" value="1"/>
</dbReference>
<dbReference type="InterPro" id="IPR000595">
    <property type="entry name" value="cNMP-bd_dom"/>
</dbReference>